<dbReference type="Proteomes" id="UP000019433">
    <property type="component" value="Chromosome"/>
</dbReference>
<evidence type="ECO:0000313" key="2">
    <source>
        <dbReference type="EMBL" id="AHK63577.1"/>
    </source>
</evidence>
<evidence type="ECO:0000256" key="1">
    <source>
        <dbReference type="SAM" id="Phobius"/>
    </source>
</evidence>
<organism evidence="2 3">
    <name type="scientific">Chlamydia avium 10DC88</name>
    <dbReference type="NCBI Taxonomy" id="1229831"/>
    <lineage>
        <taxon>Bacteria</taxon>
        <taxon>Pseudomonadati</taxon>
        <taxon>Chlamydiota</taxon>
        <taxon>Chlamydiia</taxon>
        <taxon>Chlamydiales</taxon>
        <taxon>Chlamydiaceae</taxon>
        <taxon>Chlamydia/Chlamydophila group</taxon>
        <taxon>Chlamydia</taxon>
    </lineage>
</organism>
<keyword evidence="1" id="KW-0812">Transmembrane</keyword>
<name>W8K125_9CHLA</name>
<keyword evidence="1" id="KW-1133">Transmembrane helix</keyword>
<dbReference type="PATRIC" id="fig|1229831.3.peg.726"/>
<reference evidence="2 3" key="1">
    <citation type="journal article" date="2014" name="Syst. Appl. Microbiol.">
        <title>Evidence for the existence of two new members of the family Chlamydiaceae and proposal of Chlamydia avium sp. nov. and Chlamydia gallinacea sp. nov.</title>
        <authorList>
            <person name="Sachse K."/>
            <person name="Laroucau K."/>
            <person name="Riege K."/>
            <person name="Wehner S."/>
            <person name="Dilcher M."/>
            <person name="Creasy H.H."/>
            <person name="Weidmann M."/>
            <person name="Myers G."/>
            <person name="Vorimore F."/>
            <person name="Vicari N."/>
            <person name="Magnino S."/>
            <person name="Liebler-Tenorio E."/>
            <person name="Ruettger A."/>
            <person name="Bavoil P.M."/>
            <person name="Hufert F.T."/>
            <person name="Rossello-Mora R."/>
            <person name="Marz M."/>
        </authorList>
    </citation>
    <scope>NUCLEOTIDE SEQUENCE [LARGE SCALE GENOMIC DNA]</scope>
    <source>
        <strain evidence="2 3">10DC88</strain>
    </source>
</reference>
<protein>
    <submittedName>
        <fullName evidence="2">Uncharacterized protein</fullName>
    </submittedName>
</protein>
<sequence length="184" mass="21754">MRDSLVSLYKRKKRSFLLVEVLVSFTLFLLIFCALGFWQRHLLISSRRNERLYKSFLQENIAYKKLRELFRFTSQFESLSSDTLCSVIFDRGVYSDPELAGEVAGFLCYNTHRKQLELSIRSLKNQHKMETFVLLDHVSRVCCIPFSRDAENNDLPNRVTLHIYRNSPNLCQERLLVYQFNLGK</sequence>
<dbReference type="RefSeq" id="WP_038500902.1">
    <property type="nucleotide sequence ID" value="NZ_CP006571.1"/>
</dbReference>
<dbReference type="EMBL" id="CP006571">
    <property type="protein sequence ID" value="AHK63577.1"/>
    <property type="molecule type" value="Genomic_DNA"/>
</dbReference>
<dbReference type="InterPro" id="IPR009968">
    <property type="entry name" value="DUF1494"/>
</dbReference>
<dbReference type="HOGENOM" id="CLU_1479563_0_0_0"/>
<dbReference type="KEGG" id="cav:M832_07260"/>
<feature type="transmembrane region" description="Helical" evidence="1">
    <location>
        <begin position="16"/>
        <end position="38"/>
    </location>
</feature>
<evidence type="ECO:0000313" key="3">
    <source>
        <dbReference type="Proteomes" id="UP000019433"/>
    </source>
</evidence>
<dbReference type="STRING" id="1229831.M832_07260"/>
<dbReference type="AlphaFoldDB" id="W8K125"/>
<gene>
    <name evidence="2" type="ORF">M832_07260</name>
</gene>
<dbReference type="Pfam" id="PF07379">
    <property type="entry name" value="DUF1494"/>
    <property type="match status" value="1"/>
</dbReference>
<accession>W8K125</accession>
<proteinExistence type="predicted"/>
<keyword evidence="1" id="KW-0472">Membrane</keyword>